<dbReference type="InterPro" id="IPR036761">
    <property type="entry name" value="TTHA0802/YceI-like_sf"/>
</dbReference>
<evidence type="ECO:0000259" key="2">
    <source>
        <dbReference type="SMART" id="SM00867"/>
    </source>
</evidence>
<dbReference type="Gene3D" id="2.40.128.110">
    <property type="entry name" value="Lipid/polyisoprenoid-binding, YceI-like"/>
    <property type="match status" value="1"/>
</dbReference>
<evidence type="ECO:0000256" key="1">
    <source>
        <dbReference type="SAM" id="SignalP"/>
    </source>
</evidence>
<sequence length="191" mass="20696">MTHTFTKRAVLGALLSTPFVNLAQAATRDFRLDTSRSEVRFTYYLEGSPGHCSIDVSDAQFRVDLADLGRSSVRVALNPRTIRAGFLPATEALKGAKLLDARRFPSISFESQSIQPSGAGGAISGDLNIKGTSRRENFRAQFINAVPTPDATSFGIQMSGMVDRHAYGVSGFSSFVGPRVDFRIRAYLSAV</sequence>
<dbReference type="RefSeq" id="WP_143515307.1">
    <property type="nucleotide sequence ID" value="NZ_FWFT01000001.1"/>
</dbReference>
<name>A0A1Y5RAX3_9RHOB</name>
<accession>A0A1Y5RAX3</accession>
<dbReference type="Pfam" id="PF04264">
    <property type="entry name" value="YceI"/>
    <property type="match status" value="1"/>
</dbReference>
<evidence type="ECO:0000313" key="3">
    <source>
        <dbReference type="EMBL" id="SLN12048.1"/>
    </source>
</evidence>
<feature type="chain" id="PRO_5013164769" description="Lipid/polyisoprenoid-binding YceI-like domain-containing protein" evidence="1">
    <location>
        <begin position="26"/>
        <end position="191"/>
    </location>
</feature>
<dbReference type="SUPFAM" id="SSF101874">
    <property type="entry name" value="YceI-like"/>
    <property type="match status" value="1"/>
</dbReference>
<reference evidence="3 4" key="1">
    <citation type="submission" date="2017-03" db="EMBL/GenBank/DDBJ databases">
        <authorList>
            <person name="Afonso C.L."/>
            <person name="Miller P.J."/>
            <person name="Scott M.A."/>
            <person name="Spackman E."/>
            <person name="Goraichik I."/>
            <person name="Dimitrov K.M."/>
            <person name="Suarez D.L."/>
            <person name="Swayne D.E."/>
        </authorList>
    </citation>
    <scope>NUCLEOTIDE SEQUENCE [LARGE SCALE GENOMIC DNA]</scope>
    <source>
        <strain evidence="3 4">CECT 8397</strain>
    </source>
</reference>
<keyword evidence="1" id="KW-0732">Signal</keyword>
<evidence type="ECO:0000313" key="4">
    <source>
        <dbReference type="Proteomes" id="UP000193623"/>
    </source>
</evidence>
<dbReference type="PANTHER" id="PTHR34406:SF1">
    <property type="entry name" value="PROTEIN YCEI"/>
    <property type="match status" value="1"/>
</dbReference>
<dbReference type="EMBL" id="FWFT01000001">
    <property type="protein sequence ID" value="SLN12048.1"/>
    <property type="molecule type" value="Genomic_DNA"/>
</dbReference>
<protein>
    <recommendedName>
        <fullName evidence="2">Lipid/polyisoprenoid-binding YceI-like domain-containing protein</fullName>
    </recommendedName>
</protein>
<proteinExistence type="predicted"/>
<dbReference type="AlphaFoldDB" id="A0A1Y5RAX3"/>
<keyword evidence="4" id="KW-1185">Reference proteome</keyword>
<feature type="signal peptide" evidence="1">
    <location>
        <begin position="1"/>
        <end position="25"/>
    </location>
</feature>
<gene>
    <name evidence="3" type="ORF">PSJ8397_00136</name>
</gene>
<organism evidence="3 4">
    <name type="scientific">Pseudooctadecabacter jejudonensis</name>
    <dbReference type="NCBI Taxonomy" id="1391910"/>
    <lineage>
        <taxon>Bacteria</taxon>
        <taxon>Pseudomonadati</taxon>
        <taxon>Pseudomonadota</taxon>
        <taxon>Alphaproteobacteria</taxon>
        <taxon>Rhodobacterales</taxon>
        <taxon>Paracoccaceae</taxon>
        <taxon>Pseudooctadecabacter</taxon>
    </lineage>
</organism>
<dbReference type="Proteomes" id="UP000193623">
    <property type="component" value="Unassembled WGS sequence"/>
</dbReference>
<dbReference type="OrthoDB" id="9811006at2"/>
<dbReference type="SMART" id="SM00867">
    <property type="entry name" value="YceI"/>
    <property type="match status" value="1"/>
</dbReference>
<dbReference type="PANTHER" id="PTHR34406">
    <property type="entry name" value="PROTEIN YCEI"/>
    <property type="match status" value="1"/>
</dbReference>
<dbReference type="InterPro" id="IPR007372">
    <property type="entry name" value="Lipid/polyisoprenoid-bd_YceI"/>
</dbReference>
<feature type="domain" description="Lipid/polyisoprenoid-binding YceI-like" evidence="2">
    <location>
        <begin position="29"/>
        <end position="189"/>
    </location>
</feature>